<dbReference type="GO" id="GO:0005525">
    <property type="term" value="F:GTP binding"/>
    <property type="evidence" value="ECO:0007669"/>
    <property type="project" value="InterPro"/>
</dbReference>
<dbReference type="Proteomes" id="UP000262371">
    <property type="component" value="Unassembled WGS sequence"/>
</dbReference>
<evidence type="ECO:0000313" key="3">
    <source>
        <dbReference type="Proteomes" id="UP000262371"/>
    </source>
</evidence>
<gene>
    <name evidence="2" type="primary">mobB</name>
    <name evidence="2" type="ORF">DY926_13665</name>
</gene>
<dbReference type="GO" id="GO:0006777">
    <property type="term" value="P:Mo-molybdopterin cofactor biosynthetic process"/>
    <property type="evidence" value="ECO:0007669"/>
    <property type="project" value="InterPro"/>
</dbReference>
<accession>A0A371YXM2</accession>
<name>A0A371YXM2_9PROT</name>
<dbReference type="Gene3D" id="3.40.50.300">
    <property type="entry name" value="P-loop containing nucleotide triphosphate hydrolases"/>
    <property type="match status" value="1"/>
</dbReference>
<dbReference type="PANTHER" id="PTHR40072:SF1">
    <property type="entry name" value="MOLYBDOPTERIN-GUANINE DINUCLEOTIDE BIOSYNTHESIS ADAPTER PROTEIN"/>
    <property type="match status" value="1"/>
</dbReference>
<dbReference type="AlphaFoldDB" id="A0A371YXM2"/>
<comment type="caution">
    <text evidence="2">The sequence shown here is derived from an EMBL/GenBank/DDBJ whole genome shotgun (WGS) entry which is preliminary data.</text>
</comment>
<evidence type="ECO:0000313" key="2">
    <source>
        <dbReference type="EMBL" id="RFD18989.1"/>
    </source>
</evidence>
<dbReference type="InterPro" id="IPR027417">
    <property type="entry name" value="P-loop_NTPase"/>
</dbReference>
<dbReference type="InterPro" id="IPR052539">
    <property type="entry name" value="MGD_biosynthesis_adapter"/>
</dbReference>
<protein>
    <submittedName>
        <fullName evidence="2">Molybdopterin-guanine dinucleotide biosynthesis protein B</fullName>
    </submittedName>
</protein>
<dbReference type="PANTHER" id="PTHR40072">
    <property type="entry name" value="MOLYBDOPTERIN-GUANINE DINUCLEOTIDE BIOSYNTHESIS ADAPTER PROTEIN-RELATED"/>
    <property type="match status" value="1"/>
</dbReference>
<proteinExistence type="predicted"/>
<keyword evidence="3" id="KW-1185">Reference proteome</keyword>
<reference evidence="2 3" key="1">
    <citation type="submission" date="2018-08" db="EMBL/GenBank/DDBJ databases">
        <title>Komagataeibacter sp. AV 382.</title>
        <authorList>
            <person name="Skraban J."/>
            <person name="Trcek J."/>
        </authorList>
    </citation>
    <scope>NUCLEOTIDE SEQUENCE [LARGE SCALE GENOMIC DNA]</scope>
    <source>
        <strain evidence="2 3">AV 382</strain>
    </source>
</reference>
<dbReference type="SUPFAM" id="SSF52540">
    <property type="entry name" value="P-loop containing nucleoside triphosphate hydrolases"/>
    <property type="match status" value="1"/>
</dbReference>
<dbReference type="Pfam" id="PF03205">
    <property type="entry name" value="MobB"/>
    <property type="match status" value="1"/>
</dbReference>
<dbReference type="InterPro" id="IPR004435">
    <property type="entry name" value="MobB_dom"/>
</dbReference>
<dbReference type="NCBIfam" id="TIGR00176">
    <property type="entry name" value="mobB"/>
    <property type="match status" value="1"/>
</dbReference>
<sequence length="171" mass="18517">MIGITGRSGSGKTHLVARLLAVLRGRGLGVSTIKHTHHDIDLDRPGKDSWLHREAGAGEVMLATPGRWVLQHECAAGDPPALATLLGRMQRTDLVVVEGFHASVPACIEVYRPEVGKEPMFMRNDNIIAIATDRPDTPGLPPHLPVLDLADTRAIAEFALRHAVHITLDNT</sequence>
<dbReference type="OrthoDB" id="9804758at2"/>
<organism evidence="2 3">
    <name type="scientific">Komagataeibacter melaceti</name>
    <dbReference type="NCBI Taxonomy" id="2766577"/>
    <lineage>
        <taxon>Bacteria</taxon>
        <taxon>Pseudomonadati</taxon>
        <taxon>Pseudomonadota</taxon>
        <taxon>Alphaproteobacteria</taxon>
        <taxon>Acetobacterales</taxon>
        <taxon>Acetobacteraceae</taxon>
        <taxon>Komagataeibacter</taxon>
    </lineage>
</organism>
<evidence type="ECO:0000259" key="1">
    <source>
        <dbReference type="Pfam" id="PF03205"/>
    </source>
</evidence>
<dbReference type="CDD" id="cd03116">
    <property type="entry name" value="MobB"/>
    <property type="match status" value="1"/>
</dbReference>
<dbReference type="EMBL" id="QUWV01000132">
    <property type="protein sequence ID" value="RFD18989.1"/>
    <property type="molecule type" value="Genomic_DNA"/>
</dbReference>
<feature type="domain" description="Molybdopterin-guanine dinucleotide biosynthesis protein B (MobB)" evidence="1">
    <location>
        <begin position="1"/>
        <end position="133"/>
    </location>
</feature>